<comment type="caution">
    <text evidence="1">The sequence shown here is derived from an EMBL/GenBank/DDBJ whole genome shotgun (WGS) entry which is preliminary data.</text>
</comment>
<dbReference type="Proteomes" id="UP001243330">
    <property type="component" value="Unassembled WGS sequence"/>
</dbReference>
<reference evidence="1" key="1">
    <citation type="submission" date="2023-01" db="EMBL/GenBank/DDBJ databases">
        <title>Colletotrichum chrysophilum M932 genome sequence.</title>
        <authorList>
            <person name="Baroncelli R."/>
        </authorList>
    </citation>
    <scope>NUCLEOTIDE SEQUENCE</scope>
    <source>
        <strain evidence="1">M932</strain>
    </source>
</reference>
<proteinExistence type="predicted"/>
<dbReference type="AlphaFoldDB" id="A0AAD9EID8"/>
<gene>
    <name evidence="1" type="ORF">CCHR01_11433</name>
</gene>
<sequence length="63" mass="7185">MPRLLPSAKGLCLNCLGFYSINTNVSTSLHILTDKNLLALVVEPNLLTEARFTFDQFLQNYRR</sequence>
<evidence type="ECO:0000313" key="1">
    <source>
        <dbReference type="EMBL" id="KAK1845941.1"/>
    </source>
</evidence>
<organism evidence="1 2">
    <name type="scientific">Colletotrichum chrysophilum</name>
    <dbReference type="NCBI Taxonomy" id="1836956"/>
    <lineage>
        <taxon>Eukaryota</taxon>
        <taxon>Fungi</taxon>
        <taxon>Dikarya</taxon>
        <taxon>Ascomycota</taxon>
        <taxon>Pezizomycotina</taxon>
        <taxon>Sordariomycetes</taxon>
        <taxon>Hypocreomycetidae</taxon>
        <taxon>Glomerellales</taxon>
        <taxon>Glomerellaceae</taxon>
        <taxon>Colletotrichum</taxon>
        <taxon>Colletotrichum gloeosporioides species complex</taxon>
    </lineage>
</organism>
<accession>A0AAD9EID8</accession>
<protein>
    <submittedName>
        <fullName evidence="1">Uncharacterized protein</fullName>
    </submittedName>
</protein>
<name>A0AAD9EID8_9PEZI</name>
<evidence type="ECO:0000313" key="2">
    <source>
        <dbReference type="Proteomes" id="UP001243330"/>
    </source>
</evidence>
<keyword evidence="2" id="KW-1185">Reference proteome</keyword>
<dbReference type="EMBL" id="JAQOWY010000254">
    <property type="protein sequence ID" value="KAK1845941.1"/>
    <property type="molecule type" value="Genomic_DNA"/>
</dbReference>